<dbReference type="PANTHER" id="PTHR31412:SF0">
    <property type="entry name" value="ZINC METALLOPROTEASE EGY1, CHLOROPLASTIC-RELATED"/>
    <property type="match status" value="1"/>
</dbReference>
<evidence type="ECO:0000256" key="8">
    <source>
        <dbReference type="ARBA" id="ARBA00022989"/>
    </source>
</evidence>
<evidence type="ECO:0000256" key="9">
    <source>
        <dbReference type="ARBA" id="ARBA00023136"/>
    </source>
</evidence>
<dbReference type="GO" id="GO:0008233">
    <property type="term" value="F:peptidase activity"/>
    <property type="evidence" value="ECO:0007669"/>
    <property type="project" value="UniProtKB-KW"/>
</dbReference>
<gene>
    <name evidence="13" type="ORF">C5Y83_16635</name>
</gene>
<dbReference type="Proteomes" id="UP000238322">
    <property type="component" value="Unassembled WGS sequence"/>
</dbReference>
<evidence type="ECO:0000256" key="2">
    <source>
        <dbReference type="ARBA" id="ARBA00004141"/>
    </source>
</evidence>
<feature type="transmembrane region" description="Helical" evidence="11">
    <location>
        <begin position="118"/>
        <end position="135"/>
    </location>
</feature>
<comment type="cofactor">
    <cofactor evidence="1">
        <name>Zn(2+)</name>
        <dbReference type="ChEBI" id="CHEBI:29105"/>
    </cofactor>
</comment>
<dbReference type="Pfam" id="PF02163">
    <property type="entry name" value="Peptidase_M50"/>
    <property type="match status" value="1"/>
</dbReference>
<keyword evidence="9 11" id="KW-0472">Membrane</keyword>
<feature type="transmembrane region" description="Helical" evidence="11">
    <location>
        <begin position="249"/>
        <end position="268"/>
    </location>
</feature>
<evidence type="ECO:0000313" key="13">
    <source>
        <dbReference type="EMBL" id="PQO31884.1"/>
    </source>
</evidence>
<feature type="domain" description="Peptidase M50" evidence="12">
    <location>
        <begin position="125"/>
        <end position="285"/>
    </location>
</feature>
<protein>
    <recommendedName>
        <fullName evidence="12">Peptidase M50 domain-containing protein</fullName>
    </recommendedName>
</protein>
<evidence type="ECO:0000256" key="5">
    <source>
        <dbReference type="ARBA" id="ARBA00022692"/>
    </source>
</evidence>
<proteinExistence type="inferred from homology"/>
<dbReference type="PANTHER" id="PTHR31412">
    <property type="entry name" value="ZINC METALLOPROTEASE EGY1"/>
    <property type="match status" value="1"/>
</dbReference>
<organism evidence="13 14">
    <name type="scientific">Blastopirellula marina</name>
    <dbReference type="NCBI Taxonomy" id="124"/>
    <lineage>
        <taxon>Bacteria</taxon>
        <taxon>Pseudomonadati</taxon>
        <taxon>Planctomycetota</taxon>
        <taxon>Planctomycetia</taxon>
        <taxon>Pirellulales</taxon>
        <taxon>Pirellulaceae</taxon>
        <taxon>Blastopirellula</taxon>
    </lineage>
</organism>
<evidence type="ECO:0000256" key="7">
    <source>
        <dbReference type="ARBA" id="ARBA00022946"/>
    </source>
</evidence>
<accession>A0A2S8FIZ1</accession>
<comment type="subcellular location">
    <subcellularLocation>
        <location evidence="2">Membrane</location>
        <topology evidence="2">Multi-pass membrane protein</topology>
    </subcellularLocation>
</comment>
<feature type="transmembrane region" description="Helical" evidence="11">
    <location>
        <begin position="57"/>
        <end position="76"/>
    </location>
</feature>
<dbReference type="GO" id="GO:0016020">
    <property type="term" value="C:membrane"/>
    <property type="evidence" value="ECO:0007669"/>
    <property type="project" value="UniProtKB-SubCell"/>
</dbReference>
<dbReference type="GO" id="GO:0006508">
    <property type="term" value="P:proteolysis"/>
    <property type="evidence" value="ECO:0007669"/>
    <property type="project" value="UniProtKB-KW"/>
</dbReference>
<keyword evidence="6" id="KW-0378">Hydrolase</keyword>
<dbReference type="InterPro" id="IPR044838">
    <property type="entry name" value="EGY1-like"/>
</dbReference>
<evidence type="ECO:0000256" key="11">
    <source>
        <dbReference type="SAM" id="Phobius"/>
    </source>
</evidence>
<reference evidence="13 14" key="1">
    <citation type="submission" date="2018-02" db="EMBL/GenBank/DDBJ databases">
        <title>Comparative genomes isolates from brazilian mangrove.</title>
        <authorList>
            <person name="Araujo J.E."/>
            <person name="Taketani R.G."/>
            <person name="Silva M.C.P."/>
            <person name="Loureco M.V."/>
            <person name="Andreote F.D."/>
        </authorList>
    </citation>
    <scope>NUCLEOTIDE SEQUENCE [LARGE SCALE GENOMIC DNA]</scope>
    <source>
        <strain evidence="13 14">Hex-1 MGV</strain>
    </source>
</reference>
<name>A0A2S8FIZ1_9BACT</name>
<evidence type="ECO:0000313" key="14">
    <source>
        <dbReference type="Proteomes" id="UP000238322"/>
    </source>
</evidence>
<evidence type="ECO:0000256" key="1">
    <source>
        <dbReference type="ARBA" id="ARBA00001947"/>
    </source>
</evidence>
<comment type="similarity">
    <text evidence="3">Belongs to the peptidase M50B family.</text>
</comment>
<comment type="caution">
    <text evidence="13">The sequence shown here is derived from an EMBL/GenBank/DDBJ whole genome shotgun (WGS) entry which is preliminary data.</text>
</comment>
<sequence length="361" mass="40867">MNEPMDSRADELNSSHDEPVRGDRRYPLEADSVELSSQVEHYERSRRRIVQAPKRRVWLPIFLFLATCLSTFWVGMTHWNPTNVLVWGSGSAPRMYDNLLSSPAIEMRRELLQYAADWWTGFLYMAAMLGILFAHEMGHFIMAVRYRVPASLPYFIPVPISPIGTFGAVIGMDGLRADRKQMFDIGLAGPLAGLVVAVPVLWYGVQQMDLTMPGTGGFELDLPIAMKWMMEWMQVPGYEPGMYINQSQLNPFFMAGWVGLLVTGLNMIPVSQLDGGHVTYTLFGKKAHWIARVFLVVAIIFIVWAQAYNWSVMLILIFLMRPEHPPTSDDSVPIGWFRYTLGVLSLSIPILCFPPMAIQMA</sequence>
<keyword evidence="4" id="KW-0645">Protease</keyword>
<dbReference type="InterPro" id="IPR008915">
    <property type="entry name" value="Peptidase_M50"/>
</dbReference>
<dbReference type="CDD" id="cd06160">
    <property type="entry name" value="S2P-M50_like_2"/>
    <property type="match status" value="1"/>
</dbReference>
<dbReference type="EMBL" id="PUHY01000012">
    <property type="protein sequence ID" value="PQO31884.1"/>
    <property type="molecule type" value="Genomic_DNA"/>
</dbReference>
<evidence type="ECO:0000256" key="10">
    <source>
        <dbReference type="SAM" id="MobiDB-lite"/>
    </source>
</evidence>
<feature type="transmembrane region" description="Helical" evidence="11">
    <location>
        <begin position="185"/>
        <end position="205"/>
    </location>
</feature>
<feature type="region of interest" description="Disordered" evidence="10">
    <location>
        <begin position="1"/>
        <end position="24"/>
    </location>
</feature>
<keyword evidence="5 11" id="KW-0812">Transmembrane</keyword>
<feature type="transmembrane region" description="Helical" evidence="11">
    <location>
        <begin position="289"/>
        <end position="319"/>
    </location>
</feature>
<keyword evidence="8 11" id="KW-1133">Transmembrane helix</keyword>
<evidence type="ECO:0000256" key="3">
    <source>
        <dbReference type="ARBA" id="ARBA00007931"/>
    </source>
</evidence>
<feature type="transmembrane region" description="Helical" evidence="11">
    <location>
        <begin position="339"/>
        <end position="358"/>
    </location>
</feature>
<evidence type="ECO:0000256" key="4">
    <source>
        <dbReference type="ARBA" id="ARBA00022670"/>
    </source>
</evidence>
<evidence type="ECO:0000259" key="12">
    <source>
        <dbReference type="Pfam" id="PF02163"/>
    </source>
</evidence>
<dbReference type="AlphaFoldDB" id="A0A2S8FIZ1"/>
<evidence type="ECO:0000256" key="6">
    <source>
        <dbReference type="ARBA" id="ARBA00022801"/>
    </source>
</evidence>
<keyword evidence="7" id="KW-0809">Transit peptide</keyword>